<keyword evidence="2" id="KW-1185">Reference proteome</keyword>
<evidence type="ECO:0000313" key="2">
    <source>
        <dbReference type="Proteomes" id="UP000237798"/>
    </source>
</evidence>
<proteinExistence type="predicted"/>
<comment type="caution">
    <text evidence="1">The sequence shown here is derived from an EMBL/GenBank/DDBJ whole genome shotgun (WGS) entry which is preliminary data.</text>
</comment>
<name>A0A2T0BQ14_9CLOT</name>
<reference evidence="1 2" key="1">
    <citation type="submission" date="2018-03" db="EMBL/GenBank/DDBJ databases">
        <title>Genome sequence of Clostridium luticellarii DSM 29923.</title>
        <authorList>
            <person name="Poehlein A."/>
            <person name="Daniel R."/>
        </authorList>
    </citation>
    <scope>NUCLEOTIDE SEQUENCE [LARGE SCALE GENOMIC DNA]</scope>
    <source>
        <strain evidence="1 2">DSM 29923</strain>
    </source>
</reference>
<dbReference type="OrthoDB" id="1954274at2"/>
<dbReference type="AlphaFoldDB" id="A0A2T0BQ14"/>
<accession>A0A2T0BQ14</accession>
<sequence length="79" mass="9441">MVTIRLIELTDDRVIYEYFPEDNQKHPGKVALDLKTKERLFLKDSTEDFGKRYAAHAIKRIEEYASKKDFKDNDLVAWY</sequence>
<organism evidence="1 2">
    <name type="scientific">Clostridium luticellarii</name>
    <dbReference type="NCBI Taxonomy" id="1691940"/>
    <lineage>
        <taxon>Bacteria</taxon>
        <taxon>Bacillati</taxon>
        <taxon>Bacillota</taxon>
        <taxon>Clostridia</taxon>
        <taxon>Eubacteriales</taxon>
        <taxon>Clostridiaceae</taxon>
        <taxon>Clostridium</taxon>
    </lineage>
</organism>
<protein>
    <submittedName>
        <fullName evidence="1">Uncharacterized protein</fullName>
    </submittedName>
</protein>
<gene>
    <name evidence="1" type="ORF">CLLU_10020</name>
</gene>
<evidence type="ECO:0000313" key="1">
    <source>
        <dbReference type="EMBL" id="PRR85974.1"/>
    </source>
</evidence>
<dbReference type="Proteomes" id="UP000237798">
    <property type="component" value="Unassembled WGS sequence"/>
</dbReference>
<dbReference type="EMBL" id="PVXP01000009">
    <property type="protein sequence ID" value="PRR85974.1"/>
    <property type="molecule type" value="Genomic_DNA"/>
</dbReference>
<dbReference type="RefSeq" id="WP_106008483.1">
    <property type="nucleotide sequence ID" value="NZ_PVXP01000009.1"/>
</dbReference>